<protein>
    <submittedName>
        <fullName evidence="1">Uncharacterized protein</fullName>
    </submittedName>
</protein>
<feature type="non-terminal residue" evidence="1">
    <location>
        <position position="1"/>
    </location>
</feature>
<evidence type="ECO:0000313" key="1">
    <source>
        <dbReference type="EMBL" id="KAF9309891.1"/>
    </source>
</evidence>
<name>A0A9P5SAD2_9FUNG</name>
<comment type="caution">
    <text evidence="1">The sequence shown here is derived from an EMBL/GenBank/DDBJ whole genome shotgun (WGS) entry which is preliminary data.</text>
</comment>
<sequence>NLQLRAPQPYPDEEFRAPHSVQADVLQWQAYRWPNGQTPEAEKMQVLQTERERLLSQQHGM</sequence>
<proteinExistence type="predicted"/>
<reference evidence="1" key="1">
    <citation type="journal article" date="2020" name="Fungal Divers.">
        <title>Resolving the Mortierellaceae phylogeny through synthesis of multi-gene phylogenetics and phylogenomics.</title>
        <authorList>
            <person name="Vandepol N."/>
            <person name="Liber J."/>
            <person name="Desiro A."/>
            <person name="Na H."/>
            <person name="Kennedy M."/>
            <person name="Barry K."/>
            <person name="Grigoriev I.V."/>
            <person name="Miller A.N."/>
            <person name="O'Donnell K."/>
            <person name="Stajich J.E."/>
            <person name="Bonito G."/>
        </authorList>
    </citation>
    <scope>NUCLEOTIDE SEQUENCE</scope>
    <source>
        <strain evidence="1">NVP1</strain>
    </source>
</reference>
<accession>A0A9P5SAD2</accession>
<gene>
    <name evidence="1" type="ORF">BG006_004966</name>
</gene>
<dbReference type="Proteomes" id="UP000696485">
    <property type="component" value="Unassembled WGS sequence"/>
</dbReference>
<organism evidence="1 2">
    <name type="scientific">Podila minutissima</name>
    <dbReference type="NCBI Taxonomy" id="64525"/>
    <lineage>
        <taxon>Eukaryota</taxon>
        <taxon>Fungi</taxon>
        <taxon>Fungi incertae sedis</taxon>
        <taxon>Mucoromycota</taxon>
        <taxon>Mortierellomycotina</taxon>
        <taxon>Mortierellomycetes</taxon>
        <taxon>Mortierellales</taxon>
        <taxon>Mortierellaceae</taxon>
        <taxon>Podila</taxon>
    </lineage>
</organism>
<evidence type="ECO:0000313" key="2">
    <source>
        <dbReference type="Proteomes" id="UP000696485"/>
    </source>
</evidence>
<dbReference type="EMBL" id="JAAAUY010002774">
    <property type="protein sequence ID" value="KAF9309891.1"/>
    <property type="molecule type" value="Genomic_DNA"/>
</dbReference>
<keyword evidence="2" id="KW-1185">Reference proteome</keyword>
<feature type="non-terminal residue" evidence="1">
    <location>
        <position position="61"/>
    </location>
</feature>
<dbReference type="AlphaFoldDB" id="A0A9P5SAD2"/>